<comment type="similarity">
    <text evidence="2">Belongs to the POU transcription factor family. Class-2 subfamily.</text>
</comment>
<dbReference type="PROSITE" id="PS50071">
    <property type="entry name" value="HOMEOBOX_2"/>
    <property type="match status" value="1"/>
</dbReference>
<keyword evidence="7 8" id="KW-0539">Nucleus</keyword>
<dbReference type="FunFam" id="1.10.10.60:FF:000005">
    <property type="entry name" value="POU domain protein"/>
    <property type="match status" value="1"/>
</dbReference>
<dbReference type="InterPro" id="IPR010982">
    <property type="entry name" value="Lambda_DNA-bd_dom_sf"/>
</dbReference>
<dbReference type="SUPFAM" id="SSF46689">
    <property type="entry name" value="Homeodomain-like"/>
    <property type="match status" value="1"/>
</dbReference>
<evidence type="ECO:0000259" key="13">
    <source>
        <dbReference type="PROSITE" id="PS51179"/>
    </source>
</evidence>
<dbReference type="PRINTS" id="PR00029">
    <property type="entry name" value="OCTAMER"/>
</dbReference>
<feature type="compositionally biased region" description="Low complexity" evidence="11">
    <location>
        <begin position="461"/>
        <end position="474"/>
    </location>
</feature>
<dbReference type="SUPFAM" id="SSF47413">
    <property type="entry name" value="lambda repressor-like DNA-binding domains"/>
    <property type="match status" value="1"/>
</dbReference>
<feature type="domain" description="Homeobox" evidence="12">
    <location>
        <begin position="481"/>
        <end position="541"/>
    </location>
</feature>
<feature type="region of interest" description="Disordered" evidence="11">
    <location>
        <begin position="461"/>
        <end position="487"/>
    </location>
</feature>
<dbReference type="PROSITE" id="PS00465">
    <property type="entry name" value="POU_2"/>
    <property type="match status" value="1"/>
</dbReference>
<dbReference type="Pfam" id="PF00157">
    <property type="entry name" value="Pou"/>
    <property type="match status" value="1"/>
</dbReference>
<dbReference type="PROSITE" id="PS00027">
    <property type="entry name" value="HOMEOBOX_1"/>
    <property type="match status" value="1"/>
</dbReference>
<dbReference type="GO" id="GO:0000978">
    <property type="term" value="F:RNA polymerase II cis-regulatory region sequence-specific DNA binding"/>
    <property type="evidence" value="ECO:0007669"/>
    <property type="project" value="TreeGrafter"/>
</dbReference>
<evidence type="ECO:0000313" key="15">
    <source>
        <dbReference type="Proteomes" id="UP001159641"/>
    </source>
</evidence>
<keyword evidence="4 8" id="KW-0238">DNA-binding</keyword>
<dbReference type="AlphaFoldDB" id="A0AB34GCT9"/>
<protein>
    <recommendedName>
        <fullName evidence="10">POU domain protein</fullName>
    </recommendedName>
</protein>
<dbReference type="CDD" id="cd00086">
    <property type="entry name" value="homeodomain"/>
    <property type="match status" value="1"/>
</dbReference>
<feature type="region of interest" description="Disordered" evidence="11">
    <location>
        <begin position="543"/>
        <end position="587"/>
    </location>
</feature>
<proteinExistence type="inferred from homology"/>
<evidence type="ECO:0000256" key="5">
    <source>
        <dbReference type="ARBA" id="ARBA00023155"/>
    </source>
</evidence>
<dbReference type="Proteomes" id="UP001159641">
    <property type="component" value="Unassembled WGS sequence"/>
</dbReference>
<evidence type="ECO:0000256" key="3">
    <source>
        <dbReference type="ARBA" id="ARBA00023015"/>
    </source>
</evidence>
<dbReference type="InterPro" id="IPR017970">
    <property type="entry name" value="Homeobox_CS"/>
</dbReference>
<comment type="caution">
    <text evidence="14">The sequence shown here is derived from an EMBL/GenBank/DDBJ whole genome shotgun (WGS) entry which is preliminary data.</text>
</comment>
<dbReference type="Gene3D" id="1.10.260.40">
    <property type="entry name" value="lambda repressor-like DNA-binding domains"/>
    <property type="match status" value="1"/>
</dbReference>
<dbReference type="PANTHER" id="PTHR11636">
    <property type="entry name" value="POU DOMAIN"/>
    <property type="match status" value="1"/>
</dbReference>
<feature type="compositionally biased region" description="Low complexity" evidence="11">
    <location>
        <begin position="105"/>
        <end position="121"/>
    </location>
</feature>
<dbReference type="GO" id="GO:0005634">
    <property type="term" value="C:nucleus"/>
    <property type="evidence" value="ECO:0007669"/>
    <property type="project" value="UniProtKB-SubCell"/>
</dbReference>
<dbReference type="InterPro" id="IPR013847">
    <property type="entry name" value="POU"/>
</dbReference>
<gene>
    <name evidence="14" type="ORF">J1605_014386</name>
</gene>
<dbReference type="Gene3D" id="1.10.10.60">
    <property type="entry name" value="Homeodomain-like"/>
    <property type="match status" value="1"/>
</dbReference>
<dbReference type="GO" id="GO:0000981">
    <property type="term" value="F:DNA-binding transcription factor activity, RNA polymerase II-specific"/>
    <property type="evidence" value="ECO:0007669"/>
    <property type="project" value="InterPro"/>
</dbReference>
<keyword evidence="6 10" id="KW-0804">Transcription</keyword>
<dbReference type="SMART" id="SM00352">
    <property type="entry name" value="POU"/>
    <property type="match status" value="1"/>
</dbReference>
<evidence type="ECO:0000256" key="4">
    <source>
        <dbReference type="ARBA" id="ARBA00023125"/>
    </source>
</evidence>
<dbReference type="SMART" id="SM00389">
    <property type="entry name" value="HOX"/>
    <property type="match status" value="1"/>
</dbReference>
<dbReference type="InterPro" id="IPR000327">
    <property type="entry name" value="POU_dom"/>
</dbReference>
<keyword evidence="15" id="KW-1185">Reference proteome</keyword>
<dbReference type="InterPro" id="IPR009057">
    <property type="entry name" value="Homeodomain-like_sf"/>
</dbReference>
<feature type="region of interest" description="Disordered" evidence="11">
    <location>
        <begin position="1"/>
        <end position="22"/>
    </location>
</feature>
<evidence type="ECO:0000256" key="2">
    <source>
        <dbReference type="ARBA" id="ARBA00008879"/>
    </source>
</evidence>
<feature type="region of interest" description="Disordered" evidence="11">
    <location>
        <begin position="215"/>
        <end position="236"/>
    </location>
</feature>
<dbReference type="PROSITE" id="PS51179">
    <property type="entry name" value="POU_3"/>
    <property type="match status" value="1"/>
</dbReference>
<dbReference type="PRINTS" id="PR00028">
    <property type="entry name" value="POUDOMAIN"/>
</dbReference>
<dbReference type="FunFam" id="1.10.260.40:FF:000001">
    <property type="entry name" value="POU domain protein"/>
    <property type="match status" value="1"/>
</dbReference>
<organism evidence="14 15">
    <name type="scientific">Eschrichtius robustus</name>
    <name type="common">California gray whale</name>
    <name type="synonym">Eschrichtius gibbosus</name>
    <dbReference type="NCBI Taxonomy" id="9764"/>
    <lineage>
        <taxon>Eukaryota</taxon>
        <taxon>Metazoa</taxon>
        <taxon>Chordata</taxon>
        <taxon>Craniata</taxon>
        <taxon>Vertebrata</taxon>
        <taxon>Euteleostomi</taxon>
        <taxon>Mammalia</taxon>
        <taxon>Eutheria</taxon>
        <taxon>Laurasiatheria</taxon>
        <taxon>Artiodactyla</taxon>
        <taxon>Whippomorpha</taxon>
        <taxon>Cetacea</taxon>
        <taxon>Mysticeti</taxon>
        <taxon>Eschrichtiidae</taxon>
        <taxon>Eschrichtius</taxon>
    </lineage>
</organism>
<evidence type="ECO:0000256" key="10">
    <source>
        <dbReference type="RuleBase" id="RU361194"/>
    </source>
</evidence>
<feature type="domain" description="POU-specific" evidence="13">
    <location>
        <begin position="372"/>
        <end position="455"/>
    </location>
</feature>
<feature type="DNA-binding region" description="Homeobox" evidence="8">
    <location>
        <begin position="483"/>
        <end position="542"/>
    </location>
</feature>
<dbReference type="InterPro" id="IPR000972">
    <property type="entry name" value="TF_octamer"/>
</dbReference>
<keyword evidence="5 8" id="KW-0371">Homeobox</keyword>
<evidence type="ECO:0000256" key="6">
    <source>
        <dbReference type="ARBA" id="ARBA00023163"/>
    </source>
</evidence>
<feature type="region of interest" description="Disordered" evidence="11">
    <location>
        <begin position="105"/>
        <end position="143"/>
    </location>
</feature>
<keyword evidence="3" id="KW-0805">Transcription regulation</keyword>
<evidence type="ECO:0000256" key="7">
    <source>
        <dbReference type="ARBA" id="ARBA00023242"/>
    </source>
</evidence>
<dbReference type="Pfam" id="PF00046">
    <property type="entry name" value="Homeodomain"/>
    <property type="match status" value="1"/>
</dbReference>
<evidence type="ECO:0000256" key="11">
    <source>
        <dbReference type="SAM" id="MobiDB-lite"/>
    </source>
</evidence>
<evidence type="ECO:0000313" key="14">
    <source>
        <dbReference type="EMBL" id="KAJ8777496.1"/>
    </source>
</evidence>
<evidence type="ECO:0000256" key="1">
    <source>
        <dbReference type="ARBA" id="ARBA00004123"/>
    </source>
</evidence>
<accession>A0AB34GCT9</accession>
<evidence type="ECO:0000256" key="9">
    <source>
        <dbReference type="RuleBase" id="RU000682"/>
    </source>
</evidence>
<dbReference type="InterPro" id="IPR001356">
    <property type="entry name" value="HD"/>
</dbReference>
<feature type="region of interest" description="Disordered" evidence="11">
    <location>
        <begin position="323"/>
        <end position="377"/>
    </location>
</feature>
<dbReference type="PANTHER" id="PTHR11636:SF46">
    <property type="entry name" value="POU DOMAIN, CLASS 2, TRANSCRIPTION FACTOR 2"/>
    <property type="match status" value="1"/>
</dbReference>
<evidence type="ECO:0000259" key="12">
    <source>
        <dbReference type="PROSITE" id="PS50071"/>
    </source>
</evidence>
<dbReference type="EMBL" id="JAIQCJ010002304">
    <property type="protein sequence ID" value="KAJ8777496.1"/>
    <property type="molecule type" value="Genomic_DNA"/>
</dbReference>
<sequence>MSPLGLRVGDSSSHTSHPMCLSPADLSGKATIVWYFQIKAEDPSSDSAPAAPLPPQPAQPHLPQAQLMLTGSQLAGLTALMPAQQQLLLQQAQAQLLAAAAAAASSSSSSSSSSTSQPPASSGGGDLPPPQPASQPPGTPQLTLSQPIQLTAQGSEGPGESYSEGLAYAVYTRELSSAREAVPLTAVGLRRQDLVGSMWQGQPLGDRACPVAHPPGAQAMQREEPGQDSGCRSVHPPPCQDIQQLLQLQQLVLVPGHHLQPPAQFLLPQAQQSQPGLLPTPNLFQLPQQTQGALLTSQPRAGLPTQVSGPLNASGCGQMAWRGANAEPRPGPRSCIPPTCPPHQAVTRPTLPDPHLSHPQPPKCLEPPSHPEEPSDLEELEQFARTFKQRRIKLGFTQVWGHPAGQAGDVGLAMGKLYGNDFSQTTISRFEALNLSFKNMCKLKPLLEKWLNDAETMSVDSSLPSPNQLSSPSLGFDGLPGRRRKKRTSIETNVRFALEKSFLANQKPTSEEILLIAEQLHMEKEVIRVWFCNRRQKEKRINPCSAAPMLPSPGKPASYSPHLVPRAPRGVGPQSSGTPSPPGRHRV</sequence>
<evidence type="ECO:0000256" key="8">
    <source>
        <dbReference type="PROSITE-ProRule" id="PRU00108"/>
    </source>
</evidence>
<feature type="compositionally biased region" description="Pro residues" evidence="11">
    <location>
        <begin position="127"/>
        <end position="139"/>
    </location>
</feature>
<name>A0AB34GCT9_ESCRO</name>
<reference evidence="14 15" key="1">
    <citation type="submission" date="2022-11" db="EMBL/GenBank/DDBJ databases">
        <title>Whole genome sequence of Eschrichtius robustus ER-17-0199.</title>
        <authorList>
            <person name="Bruniche-Olsen A."/>
            <person name="Black A.N."/>
            <person name="Fields C.J."/>
            <person name="Walden K."/>
            <person name="Dewoody J.A."/>
        </authorList>
    </citation>
    <scope>NUCLEOTIDE SEQUENCE [LARGE SCALE GENOMIC DNA]</scope>
    <source>
        <strain evidence="14">ER-17-0199</strain>
        <tissue evidence="14">Blubber</tissue>
    </source>
</reference>
<dbReference type="InterPro" id="IPR050255">
    <property type="entry name" value="POU_domain_TF"/>
</dbReference>
<comment type="subcellular location">
    <subcellularLocation>
        <location evidence="1 8 9">Nucleus</location>
    </subcellularLocation>
</comment>